<protein>
    <submittedName>
        <fullName evidence="1">Uncharacterized protein</fullName>
    </submittedName>
</protein>
<evidence type="ECO:0000313" key="1">
    <source>
        <dbReference type="EMBL" id="GAG92227.1"/>
    </source>
</evidence>
<gene>
    <name evidence="1" type="ORF">S01H4_50524</name>
</gene>
<reference evidence="1" key="1">
    <citation type="journal article" date="2014" name="Front. Microbiol.">
        <title>High frequency of phylogenetically diverse reductive dehalogenase-homologous genes in deep subseafloor sedimentary metagenomes.</title>
        <authorList>
            <person name="Kawai M."/>
            <person name="Futagami T."/>
            <person name="Toyoda A."/>
            <person name="Takaki Y."/>
            <person name="Nishi S."/>
            <person name="Hori S."/>
            <person name="Arai W."/>
            <person name="Tsubouchi T."/>
            <person name="Morono Y."/>
            <person name="Uchiyama I."/>
            <person name="Ito T."/>
            <person name="Fujiyama A."/>
            <person name="Inagaki F."/>
            <person name="Takami H."/>
        </authorList>
    </citation>
    <scope>NUCLEOTIDE SEQUENCE</scope>
    <source>
        <strain evidence="1">Expedition CK06-06</strain>
    </source>
</reference>
<comment type="caution">
    <text evidence="1">The sequence shown here is derived from an EMBL/GenBank/DDBJ whole genome shotgun (WGS) entry which is preliminary data.</text>
</comment>
<dbReference type="EMBL" id="BART01028694">
    <property type="protein sequence ID" value="GAG92227.1"/>
    <property type="molecule type" value="Genomic_DNA"/>
</dbReference>
<accession>X1CGL8</accession>
<name>X1CGL8_9ZZZZ</name>
<proteinExistence type="predicted"/>
<feature type="non-terminal residue" evidence="1">
    <location>
        <position position="1"/>
    </location>
</feature>
<sequence>QQKWDILGGELMGTLADLPLPRAVSLSNNSLFCATQYR</sequence>
<dbReference type="AlphaFoldDB" id="X1CGL8"/>
<organism evidence="1">
    <name type="scientific">marine sediment metagenome</name>
    <dbReference type="NCBI Taxonomy" id="412755"/>
    <lineage>
        <taxon>unclassified sequences</taxon>
        <taxon>metagenomes</taxon>
        <taxon>ecological metagenomes</taxon>
    </lineage>
</organism>